<protein>
    <submittedName>
        <fullName evidence="1">Uncharacterized protein</fullName>
    </submittedName>
</protein>
<reference evidence="1 2" key="1">
    <citation type="submission" date="2019-07" db="EMBL/GenBank/DDBJ databases">
        <title>Whole genome shotgun sequence of Brevifollis gellanilyticus NBRC 108608.</title>
        <authorList>
            <person name="Hosoyama A."/>
            <person name="Uohara A."/>
            <person name="Ohji S."/>
            <person name="Ichikawa N."/>
        </authorList>
    </citation>
    <scope>NUCLEOTIDE SEQUENCE [LARGE SCALE GENOMIC DNA]</scope>
    <source>
        <strain evidence="1 2">NBRC 108608</strain>
    </source>
</reference>
<dbReference type="Proteomes" id="UP000321577">
    <property type="component" value="Unassembled WGS sequence"/>
</dbReference>
<comment type="caution">
    <text evidence="1">The sequence shown here is derived from an EMBL/GenBank/DDBJ whole genome shotgun (WGS) entry which is preliminary data.</text>
</comment>
<dbReference type="AlphaFoldDB" id="A0A512M2K0"/>
<evidence type="ECO:0000313" key="2">
    <source>
        <dbReference type="Proteomes" id="UP000321577"/>
    </source>
</evidence>
<accession>A0A512M2K0</accession>
<proteinExistence type="predicted"/>
<gene>
    <name evidence="1" type="ORF">BGE01nite_02540</name>
</gene>
<sequence length="127" mass="14096">MEATHVPTGISVAEHVAKDSAESKTVIQSRLLVALEAKIQRQGSHCDSDLPAHHYLKVYRGRVSLAERGISKPHPEVVDYMRRLVAAFQAMDPQAKVKLETRGSWVRFSVAATDALIAEIDFAPYQE</sequence>
<evidence type="ECO:0000313" key="1">
    <source>
        <dbReference type="EMBL" id="GEP40963.1"/>
    </source>
</evidence>
<organism evidence="1 2">
    <name type="scientific">Brevifollis gellanilyticus</name>
    <dbReference type="NCBI Taxonomy" id="748831"/>
    <lineage>
        <taxon>Bacteria</taxon>
        <taxon>Pseudomonadati</taxon>
        <taxon>Verrucomicrobiota</taxon>
        <taxon>Verrucomicrobiia</taxon>
        <taxon>Verrucomicrobiales</taxon>
        <taxon>Verrucomicrobiaceae</taxon>
    </lineage>
</organism>
<keyword evidence="2" id="KW-1185">Reference proteome</keyword>
<name>A0A512M2K0_9BACT</name>
<dbReference type="EMBL" id="BKAG01000001">
    <property type="protein sequence ID" value="GEP40963.1"/>
    <property type="molecule type" value="Genomic_DNA"/>
</dbReference>